<gene>
    <name evidence="2" type="ORF">HPLM_LOCUS15774</name>
</gene>
<dbReference type="WBParaSite" id="HPLM_0001578201-mRNA-1">
    <property type="protein sequence ID" value="HPLM_0001578201-mRNA-1"/>
    <property type="gene ID" value="HPLM_0001578201"/>
</dbReference>
<proteinExistence type="predicted"/>
<feature type="compositionally biased region" description="Basic and acidic residues" evidence="1">
    <location>
        <begin position="8"/>
        <end position="24"/>
    </location>
</feature>
<name>A0A0N4WVP9_HAEPC</name>
<protein>
    <submittedName>
        <fullName evidence="4">Ribosome biogenesis regulatory protein</fullName>
    </submittedName>
</protein>
<dbReference type="AlphaFoldDB" id="A0A0N4WVP9"/>
<reference evidence="4" key="1">
    <citation type="submission" date="2017-02" db="UniProtKB">
        <authorList>
            <consortium name="WormBaseParasite"/>
        </authorList>
    </citation>
    <scope>IDENTIFICATION</scope>
</reference>
<reference evidence="2 3" key="2">
    <citation type="submission" date="2018-11" db="EMBL/GenBank/DDBJ databases">
        <authorList>
            <consortium name="Pathogen Informatics"/>
        </authorList>
    </citation>
    <scope>NUCLEOTIDE SEQUENCE [LARGE SCALE GENOMIC DNA]</scope>
    <source>
        <strain evidence="2 3">MHpl1</strain>
    </source>
</reference>
<accession>A0A0N4WVP9</accession>
<dbReference type="EMBL" id="UZAF01019123">
    <property type="protein sequence ID" value="VDO57797.1"/>
    <property type="molecule type" value="Genomic_DNA"/>
</dbReference>
<evidence type="ECO:0000313" key="4">
    <source>
        <dbReference type="WBParaSite" id="HPLM_0001578201-mRNA-1"/>
    </source>
</evidence>
<keyword evidence="3" id="KW-1185">Reference proteome</keyword>
<dbReference type="Proteomes" id="UP000268014">
    <property type="component" value="Unassembled WGS sequence"/>
</dbReference>
<feature type="region of interest" description="Disordered" evidence="1">
    <location>
        <begin position="1"/>
        <end position="33"/>
    </location>
</feature>
<evidence type="ECO:0000313" key="2">
    <source>
        <dbReference type="EMBL" id="VDO57797.1"/>
    </source>
</evidence>
<dbReference type="OrthoDB" id="5814166at2759"/>
<dbReference type="OMA" id="CKVKVEM"/>
<evidence type="ECO:0000313" key="3">
    <source>
        <dbReference type="Proteomes" id="UP000268014"/>
    </source>
</evidence>
<sequence length="73" mass="8443">MVRACTKKITEPSDKEAMEFEAQGKRPRGAPKKRWRELVKKDLAEAKVTGKDAVDRMKWRRLTRTADPAMARD</sequence>
<evidence type="ECO:0000256" key="1">
    <source>
        <dbReference type="SAM" id="MobiDB-lite"/>
    </source>
</evidence>
<organism evidence="4">
    <name type="scientific">Haemonchus placei</name>
    <name type="common">Barber's pole worm</name>
    <dbReference type="NCBI Taxonomy" id="6290"/>
    <lineage>
        <taxon>Eukaryota</taxon>
        <taxon>Metazoa</taxon>
        <taxon>Ecdysozoa</taxon>
        <taxon>Nematoda</taxon>
        <taxon>Chromadorea</taxon>
        <taxon>Rhabditida</taxon>
        <taxon>Rhabditina</taxon>
        <taxon>Rhabditomorpha</taxon>
        <taxon>Strongyloidea</taxon>
        <taxon>Trichostrongylidae</taxon>
        <taxon>Haemonchus</taxon>
    </lineage>
</organism>